<feature type="domain" description="AAA+ ATPase" evidence="2">
    <location>
        <begin position="43"/>
        <end position="195"/>
    </location>
</feature>
<dbReference type="SUPFAM" id="SSF52540">
    <property type="entry name" value="P-loop containing nucleoside triphosphate hydrolases"/>
    <property type="match status" value="1"/>
</dbReference>
<dbReference type="OrthoDB" id="9811073at2"/>
<dbReference type="InterPro" id="IPR003593">
    <property type="entry name" value="AAA+_ATPase"/>
</dbReference>
<evidence type="ECO:0000313" key="3">
    <source>
        <dbReference type="EMBL" id="SDE47359.1"/>
    </source>
</evidence>
<dbReference type="EMBL" id="FNAT01000002">
    <property type="protein sequence ID" value="SDE47359.1"/>
    <property type="molecule type" value="Genomic_DNA"/>
</dbReference>
<sequence>MSADDLPDPTGLPGLPHPRETTRLIGQEAAEAEFLAARAGGRLHSGWLITGPMGVGKATLAYRIAAHLLSGRGGAESLDLPEGDPDLRLIRNGSHPRLFVLKRGPNDKGDRLSAQIRVDEVRKLKSFFHLSSTDGGHRVVIVDAADEMNPSAANAVLKELEEPPADTTLLLISHQPSGLLPTIRSRCRVLRLRPLEPAPLAEALAQSGVASDAPEALAVLAAGSVGGAARIAQLDGRALYAELVGLLSGLPRMDRPRAIALAESCGGKAAETRFPLLLDLIDLLLTRAARAGLAGEPDLQGASGEARLLVALAPDARAARRIAELQQELSARARHGRAVNLDPSALLLDMLLRIEATAAETAAA</sequence>
<evidence type="ECO:0000256" key="1">
    <source>
        <dbReference type="SAM" id="MobiDB-lite"/>
    </source>
</evidence>
<dbReference type="PANTHER" id="PTHR11669">
    <property type="entry name" value="REPLICATION FACTOR C / DNA POLYMERASE III GAMMA-TAU SUBUNIT"/>
    <property type="match status" value="1"/>
</dbReference>
<feature type="region of interest" description="Disordered" evidence="1">
    <location>
        <begin position="1"/>
        <end position="20"/>
    </location>
</feature>
<reference evidence="4" key="1">
    <citation type="submission" date="2016-10" db="EMBL/GenBank/DDBJ databases">
        <authorList>
            <person name="Varghese N."/>
            <person name="Submissions S."/>
        </authorList>
    </citation>
    <scope>NUCLEOTIDE SEQUENCE [LARGE SCALE GENOMIC DNA]</scope>
    <source>
        <strain evidence="4">DSM 21424</strain>
    </source>
</reference>
<evidence type="ECO:0000313" key="4">
    <source>
        <dbReference type="Proteomes" id="UP000198922"/>
    </source>
</evidence>
<dbReference type="RefSeq" id="WP_090111171.1">
    <property type="nucleotide sequence ID" value="NZ_FNAT01000002.1"/>
</dbReference>
<dbReference type="AlphaFoldDB" id="A0A1G7D776"/>
<evidence type="ECO:0000259" key="2">
    <source>
        <dbReference type="SMART" id="SM00382"/>
    </source>
</evidence>
<proteinExistence type="predicted"/>
<dbReference type="Proteomes" id="UP000198922">
    <property type="component" value="Unassembled WGS sequence"/>
</dbReference>
<dbReference type="STRING" id="521013.SAMN04488567_1814"/>
<gene>
    <name evidence="3" type="ORF">SAMN04488567_1814</name>
</gene>
<dbReference type="SMART" id="SM00382">
    <property type="entry name" value="AAA"/>
    <property type="match status" value="1"/>
</dbReference>
<dbReference type="Gene3D" id="3.40.50.300">
    <property type="entry name" value="P-loop containing nucleotide triphosphate hydrolases"/>
    <property type="match status" value="1"/>
</dbReference>
<organism evidence="3 4">
    <name type="scientific">Limimaricola pyoseonensis</name>
    <dbReference type="NCBI Taxonomy" id="521013"/>
    <lineage>
        <taxon>Bacteria</taxon>
        <taxon>Pseudomonadati</taxon>
        <taxon>Pseudomonadota</taxon>
        <taxon>Alphaproteobacteria</taxon>
        <taxon>Rhodobacterales</taxon>
        <taxon>Paracoccaceae</taxon>
        <taxon>Limimaricola</taxon>
    </lineage>
</organism>
<dbReference type="PANTHER" id="PTHR11669:SF8">
    <property type="entry name" value="DNA POLYMERASE III SUBUNIT DELTA"/>
    <property type="match status" value="1"/>
</dbReference>
<keyword evidence="4" id="KW-1185">Reference proteome</keyword>
<dbReference type="GO" id="GO:0009360">
    <property type="term" value="C:DNA polymerase III complex"/>
    <property type="evidence" value="ECO:0007669"/>
    <property type="project" value="TreeGrafter"/>
</dbReference>
<dbReference type="Pfam" id="PF13177">
    <property type="entry name" value="DNA_pol3_delta2"/>
    <property type="match status" value="1"/>
</dbReference>
<dbReference type="GO" id="GO:0006261">
    <property type="term" value="P:DNA-templated DNA replication"/>
    <property type="evidence" value="ECO:0007669"/>
    <property type="project" value="TreeGrafter"/>
</dbReference>
<dbReference type="InterPro" id="IPR027417">
    <property type="entry name" value="P-loop_NTPase"/>
</dbReference>
<dbReference type="NCBIfam" id="NF005677">
    <property type="entry name" value="PRK07471.1"/>
    <property type="match status" value="1"/>
</dbReference>
<name>A0A1G7D776_9RHOB</name>
<accession>A0A1G7D776</accession>
<protein>
    <submittedName>
        <fullName evidence="3">DNA polymerase-3 subunit delta</fullName>
    </submittedName>
</protein>
<dbReference type="InterPro" id="IPR050238">
    <property type="entry name" value="DNA_Rep/Repair_Clamp_Loader"/>
</dbReference>